<dbReference type="InterPro" id="IPR004176">
    <property type="entry name" value="Clp_R_N"/>
</dbReference>
<protein>
    <submittedName>
        <fullName evidence="4">ClpA/ClpB-like protein</fullName>
    </submittedName>
</protein>
<evidence type="ECO:0000256" key="2">
    <source>
        <dbReference type="SAM" id="Coils"/>
    </source>
</evidence>
<dbReference type="PANTHER" id="PTHR47016:SF5">
    <property type="entry name" value="CLP DOMAIN SUPERFAMILY PROTEIN"/>
    <property type="match status" value="1"/>
</dbReference>
<gene>
    <name evidence="4" type="ORF">EV643_108118</name>
</gene>
<keyword evidence="5" id="KW-1185">Reference proteome</keyword>
<dbReference type="Gene3D" id="1.20.120.1870">
    <property type="entry name" value="Fic/DOC protein, Fido domain"/>
    <property type="match status" value="1"/>
</dbReference>
<keyword evidence="1" id="KW-0677">Repeat</keyword>
<dbReference type="EMBL" id="SNWQ01000008">
    <property type="protein sequence ID" value="TDO47804.1"/>
    <property type="molecule type" value="Genomic_DNA"/>
</dbReference>
<dbReference type="RefSeq" id="WP_370452302.1">
    <property type="nucleotide sequence ID" value="NZ_SNWQ01000008.1"/>
</dbReference>
<name>A0A4R6KH57_9ACTN</name>
<evidence type="ECO:0000256" key="1">
    <source>
        <dbReference type="PROSITE-ProRule" id="PRU01251"/>
    </source>
</evidence>
<evidence type="ECO:0000313" key="5">
    <source>
        <dbReference type="Proteomes" id="UP000295388"/>
    </source>
</evidence>
<dbReference type="SUPFAM" id="SSF81923">
    <property type="entry name" value="Double Clp-N motif"/>
    <property type="match status" value="1"/>
</dbReference>
<dbReference type="Gene3D" id="1.10.1780.10">
    <property type="entry name" value="Clp, N-terminal domain"/>
    <property type="match status" value="1"/>
</dbReference>
<dbReference type="InterPro" id="IPR044217">
    <property type="entry name" value="CLPT1/2"/>
</dbReference>
<dbReference type="PANTHER" id="PTHR47016">
    <property type="entry name" value="ATP-DEPENDENT CLP PROTEASE ATP-BINDING SUBUNIT CLPT1, CHLOROPLASTIC"/>
    <property type="match status" value="1"/>
</dbReference>
<dbReference type="Proteomes" id="UP000295388">
    <property type="component" value="Unassembled WGS sequence"/>
</dbReference>
<feature type="domain" description="Clp R" evidence="3">
    <location>
        <begin position="141"/>
        <end position="285"/>
    </location>
</feature>
<organism evidence="4 5">
    <name type="scientific">Kribbella caucasensis</name>
    <dbReference type="NCBI Taxonomy" id="2512215"/>
    <lineage>
        <taxon>Bacteria</taxon>
        <taxon>Bacillati</taxon>
        <taxon>Actinomycetota</taxon>
        <taxon>Actinomycetes</taxon>
        <taxon>Propionibacteriales</taxon>
        <taxon>Kribbellaceae</taxon>
        <taxon>Kribbella</taxon>
    </lineage>
</organism>
<reference evidence="4 5" key="1">
    <citation type="submission" date="2019-03" db="EMBL/GenBank/DDBJ databases">
        <title>Genomic Encyclopedia of Type Strains, Phase III (KMG-III): the genomes of soil and plant-associated and newly described type strains.</title>
        <authorList>
            <person name="Whitman W."/>
        </authorList>
    </citation>
    <scope>NUCLEOTIDE SEQUENCE [LARGE SCALE GENOMIC DNA]</scope>
    <source>
        <strain evidence="4 5">VKM Ac-2527</strain>
    </source>
</reference>
<sequence length="363" mass="40218">MVHLDLYDVLAVAARVLRIDAGAVVRSTDLDAIDRALTAARAHNPGEVPEAAAVLFVGLVREQPFERDNRLVALAVLLQFLGLNGFDLRLEPGADLDDLFDRVADGRFGRWEIADFIRSVLSERSRPVWFEAVGDKEDAMFELFSDSARRAIVLAQEEARLLSHNYVGTEHILLGLIDEGGTAAKHLAEAGITAAAVRTVVLEIIGPGQTAPGDHLPFTPRTKRVLELTRTQARILGSEEFRPEHILLGLIAEGKGVAAQALAKLGADPVRLRRQITAETDLRQRTEDAVHGFLTEDAEHSGTYARSPHIRHRHLVTELTALLDENERLHSETADLREESTRLRKEVTRLRAKLRTHDIDPDT</sequence>
<keyword evidence="2" id="KW-0175">Coiled coil</keyword>
<evidence type="ECO:0000313" key="4">
    <source>
        <dbReference type="EMBL" id="TDO47804.1"/>
    </source>
</evidence>
<dbReference type="InterPro" id="IPR053737">
    <property type="entry name" value="Type_II_TA_Toxin"/>
</dbReference>
<dbReference type="InterPro" id="IPR036628">
    <property type="entry name" value="Clp_N_dom_sf"/>
</dbReference>
<accession>A0A4R6KH57</accession>
<dbReference type="AlphaFoldDB" id="A0A4R6KH57"/>
<evidence type="ECO:0000259" key="3">
    <source>
        <dbReference type="PROSITE" id="PS51903"/>
    </source>
</evidence>
<proteinExistence type="predicted"/>
<comment type="caution">
    <text evidence="4">The sequence shown here is derived from an EMBL/GenBank/DDBJ whole genome shotgun (WGS) entry which is preliminary data.</text>
</comment>
<dbReference type="PROSITE" id="PS51903">
    <property type="entry name" value="CLP_R"/>
    <property type="match status" value="1"/>
</dbReference>
<feature type="coiled-coil region" evidence="2">
    <location>
        <begin position="319"/>
        <end position="353"/>
    </location>
</feature>
<dbReference type="Pfam" id="PF02861">
    <property type="entry name" value="Clp_N"/>
    <property type="match status" value="1"/>
</dbReference>